<evidence type="ECO:0000313" key="2">
    <source>
        <dbReference type="Proteomes" id="UP000317982"/>
    </source>
</evidence>
<dbReference type="OrthoDB" id="3296407at2"/>
<dbReference type="EMBL" id="VIRS01000073">
    <property type="protein sequence ID" value="TQS39496.1"/>
    <property type="molecule type" value="Genomic_DNA"/>
</dbReference>
<dbReference type="InParanoid" id="A0A545ADT1"/>
<gene>
    <name evidence="1" type="ORF">FL583_39725</name>
</gene>
<name>A0A545ADT1_9ACTN</name>
<dbReference type="RefSeq" id="WP_142710093.1">
    <property type="nucleotide sequence ID" value="NZ_VIRS01000073.1"/>
</dbReference>
<proteinExistence type="predicted"/>
<reference evidence="1 2" key="1">
    <citation type="submission" date="2019-07" db="EMBL/GenBank/DDBJ databases">
        <title>Cryptosporangium phraense sp. nov., isolated from plant litter.</title>
        <authorList>
            <person name="Suriyachadkun C."/>
        </authorList>
    </citation>
    <scope>NUCLEOTIDE SEQUENCE [LARGE SCALE GENOMIC DNA]</scope>
    <source>
        <strain evidence="1 2">A-T 5661</strain>
    </source>
</reference>
<keyword evidence="2" id="KW-1185">Reference proteome</keyword>
<dbReference type="InterPro" id="IPR025459">
    <property type="entry name" value="DUF4279"/>
</dbReference>
<comment type="caution">
    <text evidence="1">The sequence shown here is derived from an EMBL/GenBank/DDBJ whole genome shotgun (WGS) entry which is preliminary data.</text>
</comment>
<accession>A0A545ADT1</accession>
<dbReference type="Proteomes" id="UP000317982">
    <property type="component" value="Unassembled WGS sequence"/>
</dbReference>
<protein>
    <submittedName>
        <fullName evidence="1">DUF4279 domain-containing protein</fullName>
    </submittedName>
</protein>
<organism evidence="1 2">
    <name type="scientific">Cryptosporangium phraense</name>
    <dbReference type="NCBI Taxonomy" id="2593070"/>
    <lineage>
        <taxon>Bacteria</taxon>
        <taxon>Bacillati</taxon>
        <taxon>Actinomycetota</taxon>
        <taxon>Actinomycetes</taxon>
        <taxon>Cryptosporangiales</taxon>
        <taxon>Cryptosporangiaceae</taxon>
        <taxon>Cryptosporangium</taxon>
    </lineage>
</organism>
<dbReference type="Pfam" id="PF14106">
    <property type="entry name" value="DUF4279"/>
    <property type="match status" value="1"/>
</dbReference>
<evidence type="ECO:0000313" key="1">
    <source>
        <dbReference type="EMBL" id="TQS39496.1"/>
    </source>
</evidence>
<dbReference type="AlphaFoldDB" id="A0A545ADT1"/>
<sequence length="166" mass="18470">MESYRAATYLQRAYLYFSREGDFGQPPYTPAQLEQMAFDPDRVTELVGLLPTESWRRGDPTPYRQGPPRNFAAWKFGVPPLETPNSEKVVTRLLDAVEPYTDRLRHACNALGLSTGVMVVIKSTSHHADGDDPVPSAAAVAYSSRTIQRLAALGARLDHDQFFDIG</sequence>